<proteinExistence type="predicted"/>
<organism evidence="1 2">
    <name type="scientific">Aphanizomenon flos-aquae LD13</name>
    <dbReference type="NCBI Taxonomy" id="1710894"/>
    <lineage>
        <taxon>Bacteria</taxon>
        <taxon>Bacillati</taxon>
        <taxon>Cyanobacteriota</taxon>
        <taxon>Cyanophyceae</taxon>
        <taxon>Nostocales</taxon>
        <taxon>Aphanizomenonaceae</taxon>
        <taxon>Aphanizomenon</taxon>
    </lineage>
</organism>
<gene>
    <name evidence="1" type="ORF">AN481_07910</name>
</gene>
<evidence type="ECO:0000313" key="1">
    <source>
        <dbReference type="EMBL" id="OBQ25939.1"/>
    </source>
</evidence>
<dbReference type="Proteomes" id="UP000092382">
    <property type="component" value="Unassembled WGS sequence"/>
</dbReference>
<sequence length="195" mass="21532">MNNKNKLLKIATITLTTYTVTIGTVIAQTKLTSQAKVTINSIGPVKVGMNIPQATAAAKTRLYVEYAGNDEACYYIIGEGDLKGVSFMVTKDETKSRDKYATSDVIARIDIENPKITTVSGAKVGDTEARIKSLYPGQIEVTPHKYTGPQGHYLTFVPKNKAEQNYRVIFETDGQRVTRYRVGKLPEVEYIEGCV</sequence>
<evidence type="ECO:0000313" key="2">
    <source>
        <dbReference type="Proteomes" id="UP000092382"/>
    </source>
</evidence>
<dbReference type="PATRIC" id="fig|1710894.3.peg.3250"/>
<comment type="caution">
    <text evidence="1">The sequence shown here is derived from an EMBL/GenBank/DDBJ whole genome shotgun (WGS) entry which is preliminary data.</text>
</comment>
<name>A0A1B7VY65_APHFL</name>
<dbReference type="EMBL" id="LJOY01000019">
    <property type="protein sequence ID" value="OBQ25939.1"/>
    <property type="molecule type" value="Genomic_DNA"/>
</dbReference>
<protein>
    <submittedName>
        <fullName evidence="1">Uncharacterized protein</fullName>
    </submittedName>
</protein>
<dbReference type="AlphaFoldDB" id="A0A1B7VY65"/>
<reference evidence="1 2" key="1">
    <citation type="submission" date="2015-09" db="EMBL/GenBank/DDBJ databases">
        <title>Whole genome shotgun sequence assembly of Aphanizomenon flos-aquae UKL13.</title>
        <authorList>
            <person name="Driscoll C."/>
        </authorList>
    </citation>
    <scope>NUCLEOTIDE SEQUENCE [LARGE SCALE GENOMIC DNA]</scope>
    <source>
        <strain evidence="1">MDT13</strain>
    </source>
</reference>
<accession>A0A1B7VY65</accession>
<dbReference type="STRING" id="1803587.GCA_001593825_01796"/>